<dbReference type="Gene3D" id="1.10.150.20">
    <property type="entry name" value="5' to 3' exonuclease, C-terminal subdomain"/>
    <property type="match status" value="1"/>
</dbReference>
<dbReference type="SUPFAM" id="SSF47794">
    <property type="entry name" value="Rad51 N-terminal domain-like"/>
    <property type="match status" value="1"/>
</dbReference>
<dbReference type="GO" id="GO:0006312">
    <property type="term" value="P:mitotic recombination"/>
    <property type="evidence" value="ECO:0007669"/>
    <property type="project" value="TreeGrafter"/>
</dbReference>
<dbReference type="GO" id="GO:0000794">
    <property type="term" value="C:condensed nuclear chromosome"/>
    <property type="evidence" value="ECO:0007669"/>
    <property type="project" value="TreeGrafter"/>
</dbReference>
<dbReference type="InterPro" id="IPR027417">
    <property type="entry name" value="P-loop_NTPase"/>
</dbReference>
<dbReference type="AlphaFoldDB" id="A0A9P3BV44"/>
<dbReference type="GO" id="GO:0007131">
    <property type="term" value="P:reciprocal meiotic recombination"/>
    <property type="evidence" value="ECO:0007669"/>
    <property type="project" value="UniProtKB-ARBA"/>
</dbReference>
<dbReference type="RefSeq" id="XP_043125995.1">
    <property type="nucleotide sequence ID" value="XM_043270060.1"/>
</dbReference>
<evidence type="ECO:0000256" key="7">
    <source>
        <dbReference type="SAM" id="MobiDB-lite"/>
    </source>
</evidence>
<dbReference type="NCBIfam" id="TIGR02239">
    <property type="entry name" value="recomb_RAD51"/>
    <property type="match status" value="1"/>
</dbReference>
<feature type="domain" description="RecA family profile 1" evidence="9">
    <location>
        <begin position="419"/>
        <end position="590"/>
    </location>
</feature>
<dbReference type="OrthoDB" id="10251254at2759"/>
<sequence length="668" mass="73923">MRFWVDWALWQKLSMVLAVLLAIVLIYAFCVLAYNRRMTRKHAAAEAYQRIERGTELRPVSTGGSDIPFGARALEKGVQVDGIWISTSNTSSPAQLATPNASRPTTPVVKQTHKTSAADTASDVQSRWHTEQSVLNAAGRDSRRTVAPSKQEVSDRSKSNSGDSDRLPENQLIHSDIVTPQESQSSVGSDRRSSRGFFGPHSSWLTKSPEKTKRKSVADALGHRRGQSSEDFRRRISRLIEENIQTRPKEEFQLKPLPRDGMHRHNAFESLVFKLITPWTNAETYGLTEKRVHSRQDHLFVGFVEVPNRPHYLITFPDNIMAADMETQNEYDESGLPGPGAPTPLSALEGVAGLTSRDIKLFVDAGYHTVESIAYTPKRLLEQIKGISEQKATKILVEANKLVPMGFTTATEMHLRRSELISITTGSKQLDTLLGGGIETGSITEIFGEFRTGKSQICHTLAVTCQLPFDMGGGEGKCLYIDTEGTFRPVRLLAVAQRYGLVGEEVLDNVAYARAYNSDHQLQLLNQASQMMCETRFSLLIVDSATSLYRTDFNGRGELSSRQTHLAKFMRTLQRLADEFGIAVVITNQVVAQVDGGPSSMFNPDPKKPIGGNIIAHASTTRLSLKKGRGETRVCKIYDSPCLPESDCLFAINEDGIGDPSPKDLEND</sequence>
<dbReference type="PROSITE" id="PS50162">
    <property type="entry name" value="RECA_2"/>
    <property type="match status" value="1"/>
</dbReference>
<dbReference type="Pfam" id="PF08423">
    <property type="entry name" value="Rad51"/>
    <property type="match status" value="1"/>
</dbReference>
<dbReference type="FunFam" id="3.40.50.300:FF:000092">
    <property type="entry name" value="DNA repair protein Rad51 homolog"/>
    <property type="match status" value="1"/>
</dbReference>
<reference evidence="11 12" key="1">
    <citation type="submission" date="2021-02" db="EMBL/GenBank/DDBJ databases">
        <title>Pan-genome distribution and transcriptional activeness of fungal secondary metabolism genes in Aspergillus section Fumigati.</title>
        <authorList>
            <person name="Takahashi H."/>
            <person name="Umemura M."/>
            <person name="Ninomiya A."/>
            <person name="Kusuya Y."/>
            <person name="Urayama S."/>
            <person name="Shimizu M."/>
            <person name="Watanabe A."/>
            <person name="Kamei K."/>
            <person name="Yaguchi T."/>
            <person name="Hagiwara D."/>
        </authorList>
    </citation>
    <scope>NUCLEOTIDE SEQUENCE [LARGE SCALE GENOMIC DNA]</scope>
    <source>
        <strain evidence="11 12">IFM 47045</strain>
    </source>
</reference>
<dbReference type="InterPro" id="IPR020587">
    <property type="entry name" value="RecA_monomer-monomer_interface"/>
</dbReference>
<dbReference type="GO" id="GO:0140664">
    <property type="term" value="F:ATP-dependent DNA damage sensor activity"/>
    <property type="evidence" value="ECO:0007669"/>
    <property type="project" value="InterPro"/>
</dbReference>
<dbReference type="GO" id="GO:0003690">
    <property type="term" value="F:double-stranded DNA binding"/>
    <property type="evidence" value="ECO:0007669"/>
    <property type="project" value="InterPro"/>
</dbReference>
<dbReference type="NCBIfam" id="NF003301">
    <property type="entry name" value="PRK04301.1"/>
    <property type="match status" value="1"/>
</dbReference>
<evidence type="ECO:0000259" key="10">
    <source>
        <dbReference type="PROSITE" id="PS50163"/>
    </source>
</evidence>
<dbReference type="InterPro" id="IPR013632">
    <property type="entry name" value="Rad51_C"/>
</dbReference>
<gene>
    <name evidence="11" type="ORF">Aspvir_006870</name>
</gene>
<dbReference type="InterPro" id="IPR020588">
    <property type="entry name" value="RecA_ATP-bd"/>
</dbReference>
<evidence type="ECO:0000256" key="2">
    <source>
        <dbReference type="ARBA" id="ARBA00007095"/>
    </source>
</evidence>
<keyword evidence="4 6" id="KW-0067">ATP-binding</keyword>
<dbReference type="GO" id="GO:0000150">
    <property type="term" value="F:DNA strand exchange activity"/>
    <property type="evidence" value="ECO:0007669"/>
    <property type="project" value="InterPro"/>
</dbReference>
<dbReference type="InterPro" id="IPR010995">
    <property type="entry name" value="DNA_repair_Rad51/TF_NusA_a-hlx"/>
</dbReference>
<evidence type="ECO:0000256" key="6">
    <source>
        <dbReference type="RuleBase" id="RU003422"/>
    </source>
</evidence>
<dbReference type="GO" id="GO:0042802">
    <property type="term" value="F:identical protein binding"/>
    <property type="evidence" value="ECO:0007669"/>
    <property type="project" value="UniProtKB-ARBA"/>
</dbReference>
<dbReference type="PANTHER" id="PTHR22942">
    <property type="entry name" value="RECA/RAD51/RADA DNA STRAND-PAIRING FAMILY MEMBER"/>
    <property type="match status" value="1"/>
</dbReference>
<name>A0A9P3BV44_ASPVI</name>
<keyword evidence="5" id="KW-0539">Nucleus</keyword>
<organism evidence="11 12">
    <name type="scientific">Aspergillus viridinutans</name>
    <dbReference type="NCBI Taxonomy" id="75553"/>
    <lineage>
        <taxon>Eukaryota</taxon>
        <taxon>Fungi</taxon>
        <taxon>Dikarya</taxon>
        <taxon>Ascomycota</taxon>
        <taxon>Pezizomycotina</taxon>
        <taxon>Eurotiomycetes</taxon>
        <taxon>Eurotiomycetidae</taxon>
        <taxon>Eurotiales</taxon>
        <taxon>Aspergillaceae</taxon>
        <taxon>Aspergillus</taxon>
        <taxon>Aspergillus subgen. Fumigati</taxon>
    </lineage>
</organism>
<keyword evidence="8" id="KW-1133">Transmembrane helix</keyword>
<dbReference type="PROSITE" id="PS50163">
    <property type="entry name" value="RECA_3"/>
    <property type="match status" value="1"/>
</dbReference>
<dbReference type="FunFam" id="1.10.150.20:FF:000008">
    <property type="entry name" value="DNA repair protein RAD51 homolog"/>
    <property type="match status" value="1"/>
</dbReference>
<dbReference type="GeneID" id="66934852"/>
<evidence type="ECO:0000256" key="5">
    <source>
        <dbReference type="ARBA" id="ARBA00023242"/>
    </source>
</evidence>
<evidence type="ECO:0000256" key="4">
    <source>
        <dbReference type="ARBA" id="ARBA00022840"/>
    </source>
</evidence>
<dbReference type="GO" id="GO:0000723">
    <property type="term" value="P:telomere maintenance"/>
    <property type="evidence" value="ECO:0007669"/>
    <property type="project" value="UniProtKB-ARBA"/>
</dbReference>
<dbReference type="GO" id="GO:0070192">
    <property type="term" value="P:chromosome organization involved in meiotic cell cycle"/>
    <property type="evidence" value="ECO:0007669"/>
    <property type="project" value="TreeGrafter"/>
</dbReference>
<dbReference type="SMART" id="SM00382">
    <property type="entry name" value="AAA"/>
    <property type="match status" value="1"/>
</dbReference>
<dbReference type="GO" id="GO:0000730">
    <property type="term" value="P:DNA recombinase assembly"/>
    <property type="evidence" value="ECO:0007669"/>
    <property type="project" value="TreeGrafter"/>
</dbReference>
<feature type="compositionally biased region" description="Basic and acidic residues" evidence="7">
    <location>
        <begin position="152"/>
        <end position="168"/>
    </location>
</feature>
<keyword evidence="8" id="KW-0812">Transmembrane</keyword>
<dbReference type="CDD" id="cd19513">
    <property type="entry name" value="Rad51"/>
    <property type="match status" value="1"/>
</dbReference>
<protein>
    <submittedName>
        <fullName evidence="11">Recombinase rad51</fullName>
    </submittedName>
</protein>
<evidence type="ECO:0000256" key="8">
    <source>
        <dbReference type="SAM" id="Phobius"/>
    </source>
</evidence>
<evidence type="ECO:0000313" key="12">
    <source>
        <dbReference type="Proteomes" id="UP000710440"/>
    </source>
</evidence>
<feature type="compositionally biased region" description="Polar residues" evidence="7">
    <location>
        <begin position="89"/>
        <end position="135"/>
    </location>
</feature>
<dbReference type="Pfam" id="PF14520">
    <property type="entry name" value="HHH_5"/>
    <property type="match status" value="1"/>
</dbReference>
<dbReference type="GO" id="GO:0005524">
    <property type="term" value="F:ATP binding"/>
    <property type="evidence" value="ECO:0007669"/>
    <property type="project" value="UniProtKB-KW"/>
</dbReference>
<dbReference type="InterPro" id="IPR003593">
    <property type="entry name" value="AAA+_ATPase"/>
</dbReference>
<comment type="similarity">
    <text evidence="2">Belongs to the RecA family. RAD51 subfamily.</text>
</comment>
<evidence type="ECO:0000256" key="3">
    <source>
        <dbReference type="ARBA" id="ARBA00022741"/>
    </source>
</evidence>
<dbReference type="Proteomes" id="UP000710440">
    <property type="component" value="Unassembled WGS sequence"/>
</dbReference>
<comment type="subcellular location">
    <subcellularLocation>
        <location evidence="1">Nucleus</location>
    </subcellularLocation>
</comment>
<dbReference type="GO" id="GO:1990426">
    <property type="term" value="P:mitotic recombination-dependent replication fork processing"/>
    <property type="evidence" value="ECO:0007669"/>
    <property type="project" value="InterPro"/>
</dbReference>
<dbReference type="EMBL" id="BOPL01000004">
    <property type="protein sequence ID" value="GIK02809.1"/>
    <property type="molecule type" value="Genomic_DNA"/>
</dbReference>
<dbReference type="GO" id="GO:0003697">
    <property type="term" value="F:single-stranded DNA binding"/>
    <property type="evidence" value="ECO:0007669"/>
    <property type="project" value="InterPro"/>
</dbReference>
<accession>A0A9P3BV44</accession>
<feature type="region of interest" description="Disordered" evidence="7">
    <location>
        <begin position="89"/>
        <end position="230"/>
    </location>
</feature>
<dbReference type="InterPro" id="IPR011941">
    <property type="entry name" value="DNA_recomb/repair_Rad51"/>
</dbReference>
<evidence type="ECO:0000256" key="1">
    <source>
        <dbReference type="ARBA" id="ARBA00004123"/>
    </source>
</evidence>
<keyword evidence="3 6" id="KW-0547">Nucleotide-binding</keyword>
<evidence type="ECO:0000313" key="11">
    <source>
        <dbReference type="EMBL" id="GIK02809.1"/>
    </source>
</evidence>
<evidence type="ECO:0000259" key="9">
    <source>
        <dbReference type="PROSITE" id="PS50162"/>
    </source>
</evidence>
<dbReference type="GO" id="GO:0042148">
    <property type="term" value="P:DNA strand invasion"/>
    <property type="evidence" value="ECO:0007669"/>
    <property type="project" value="UniProtKB-ARBA"/>
</dbReference>
<proteinExistence type="inferred from homology"/>
<dbReference type="PANTHER" id="PTHR22942:SF39">
    <property type="entry name" value="DNA REPAIR PROTEIN RAD51 HOMOLOG 1"/>
    <property type="match status" value="1"/>
</dbReference>
<feature type="transmembrane region" description="Helical" evidence="8">
    <location>
        <begin position="13"/>
        <end position="34"/>
    </location>
</feature>
<keyword evidence="8" id="KW-0472">Membrane</keyword>
<feature type="domain" description="RecA family profile 2" evidence="10">
    <location>
        <begin position="599"/>
        <end position="662"/>
    </location>
</feature>
<keyword evidence="12" id="KW-1185">Reference proteome</keyword>
<dbReference type="Gene3D" id="3.40.50.300">
    <property type="entry name" value="P-loop containing nucleotide triphosphate hydrolases"/>
    <property type="match status" value="1"/>
</dbReference>
<dbReference type="SUPFAM" id="SSF52540">
    <property type="entry name" value="P-loop containing nucleoside triphosphate hydrolases"/>
    <property type="match status" value="1"/>
</dbReference>
<comment type="caution">
    <text evidence="11">The sequence shown here is derived from an EMBL/GenBank/DDBJ whole genome shotgun (WGS) entry which is preliminary data.</text>
</comment>